<sequence length="67" mass="7982">MCEETDMKKLTYFLWAVVFIYLIYAMVMEGLSAAVIGLFLLAVLVLIMQIWMKSDIRRKLRNRYRDS</sequence>
<keyword evidence="1" id="KW-0812">Transmembrane</keyword>
<evidence type="ECO:0000256" key="1">
    <source>
        <dbReference type="SAM" id="Phobius"/>
    </source>
</evidence>
<accession>A0A0J6ZNS7</accession>
<keyword evidence="1" id="KW-1133">Transmembrane helix</keyword>
<keyword evidence="3" id="KW-1185">Reference proteome</keyword>
<keyword evidence="1" id="KW-0472">Membrane</keyword>
<dbReference type="EMBL" id="LEKT01000021">
    <property type="protein sequence ID" value="KMO86526.1"/>
    <property type="molecule type" value="Genomic_DNA"/>
</dbReference>
<dbReference type="AlphaFoldDB" id="A0A0J6ZNS7"/>
<organism evidence="2 3">
    <name type="scientific">Megasphaera cerevisiae DSM 20462</name>
    <dbReference type="NCBI Taxonomy" id="1122219"/>
    <lineage>
        <taxon>Bacteria</taxon>
        <taxon>Bacillati</taxon>
        <taxon>Bacillota</taxon>
        <taxon>Negativicutes</taxon>
        <taxon>Veillonellales</taxon>
        <taxon>Veillonellaceae</taxon>
        <taxon>Megasphaera</taxon>
    </lineage>
</organism>
<dbReference type="InParanoid" id="A0A0J6ZNS7"/>
<dbReference type="PATRIC" id="fig|1122219.3.peg.1212"/>
<proteinExistence type="predicted"/>
<name>A0A0J6ZNS7_9FIRM</name>
<feature type="transmembrane region" description="Helical" evidence="1">
    <location>
        <begin position="12"/>
        <end position="27"/>
    </location>
</feature>
<evidence type="ECO:0000313" key="3">
    <source>
        <dbReference type="Proteomes" id="UP000036503"/>
    </source>
</evidence>
<gene>
    <name evidence="2" type="ORF">AB840_07685</name>
</gene>
<dbReference type="STRING" id="39029.BSR42_00230"/>
<reference evidence="2 3" key="1">
    <citation type="submission" date="2015-06" db="EMBL/GenBank/DDBJ databases">
        <title>Draft genome sequence of beer spoilage bacterium Megasphaera cerevisiae type strain 20462.</title>
        <authorList>
            <person name="Kutumbaka K."/>
            <person name="Pasmowitz J."/>
            <person name="Mategko J."/>
            <person name="Reyes D."/>
            <person name="Friedrich A."/>
            <person name="Han S."/>
            <person name="Martens-Habbena W."/>
            <person name="Neal-McKinney J."/>
            <person name="Janagama H.K."/>
            <person name="Nadala C."/>
            <person name="Samadpour M."/>
        </authorList>
    </citation>
    <scope>NUCLEOTIDE SEQUENCE [LARGE SCALE GENOMIC DNA]</scope>
    <source>
        <strain evidence="2 3">DSM 20462</strain>
    </source>
</reference>
<dbReference type="Proteomes" id="UP000036503">
    <property type="component" value="Unassembled WGS sequence"/>
</dbReference>
<evidence type="ECO:0000313" key="2">
    <source>
        <dbReference type="EMBL" id="KMO86526.1"/>
    </source>
</evidence>
<feature type="transmembrane region" description="Helical" evidence="1">
    <location>
        <begin position="33"/>
        <end position="52"/>
    </location>
</feature>
<comment type="caution">
    <text evidence="2">The sequence shown here is derived from an EMBL/GenBank/DDBJ whole genome shotgun (WGS) entry which is preliminary data.</text>
</comment>
<protein>
    <submittedName>
        <fullName evidence="2">Uncharacterized protein</fullName>
    </submittedName>
</protein>